<feature type="transmembrane region" description="Helical" evidence="1">
    <location>
        <begin position="56"/>
        <end position="76"/>
    </location>
</feature>
<name>A0ABQ8V7Z7_9AGAR</name>
<keyword evidence="1" id="KW-0472">Membrane</keyword>
<evidence type="ECO:0000256" key="1">
    <source>
        <dbReference type="SAM" id="Phobius"/>
    </source>
</evidence>
<evidence type="ECO:0000313" key="2">
    <source>
        <dbReference type="EMBL" id="KAJ4479429.1"/>
    </source>
</evidence>
<keyword evidence="1" id="KW-1133">Transmembrane helix</keyword>
<gene>
    <name evidence="2" type="ORF">C8R41DRAFT_843427</name>
</gene>
<reference evidence="2" key="1">
    <citation type="submission" date="2022-08" db="EMBL/GenBank/DDBJ databases">
        <title>A Global Phylogenomic Analysis of the Shiitake Genus Lentinula.</title>
        <authorList>
            <consortium name="DOE Joint Genome Institute"/>
            <person name="Sierra-Patev S."/>
            <person name="Min B."/>
            <person name="Naranjo-Ortiz M."/>
            <person name="Looney B."/>
            <person name="Konkel Z."/>
            <person name="Slot J.C."/>
            <person name="Sakamoto Y."/>
            <person name="Steenwyk J.L."/>
            <person name="Rokas A."/>
            <person name="Carro J."/>
            <person name="Camarero S."/>
            <person name="Ferreira P."/>
            <person name="Molpeceres G."/>
            <person name="Ruiz-Duenas F.J."/>
            <person name="Serrano A."/>
            <person name="Henrissat B."/>
            <person name="Drula E."/>
            <person name="Hughes K.W."/>
            <person name="Mata J.L."/>
            <person name="Ishikawa N.K."/>
            <person name="Vargas-Isla R."/>
            <person name="Ushijima S."/>
            <person name="Smith C.A."/>
            <person name="Ahrendt S."/>
            <person name="Andreopoulos W."/>
            <person name="He G."/>
            <person name="Labutti K."/>
            <person name="Lipzen A."/>
            <person name="Ng V."/>
            <person name="Riley R."/>
            <person name="Sandor L."/>
            <person name="Barry K."/>
            <person name="Martinez A.T."/>
            <person name="Xiao Y."/>
            <person name="Gibbons J.G."/>
            <person name="Terashima K."/>
            <person name="Grigoriev I.V."/>
            <person name="Hibbett D.S."/>
        </authorList>
    </citation>
    <scope>NUCLEOTIDE SEQUENCE</scope>
    <source>
        <strain evidence="2">RHP3577 ss4</strain>
    </source>
</reference>
<sequence length="157" mass="17779">MVSIDWVFCSYLSSCPRYVMSFFDGRTERIPSIPKSPGVQCGGGLGCLLKCIEYLIFQYFNTLLHLLILFACSSLLKANCFLLSGSCLLFLLYVCQHLGALGSLHGSSVYHYIHCFCSLEVTLLFFMPYSTSPFRKRAVIRHAFYLFEIGVFCTRTS</sequence>
<accession>A0ABQ8V7Z7</accession>
<comment type="caution">
    <text evidence="2">The sequence shown here is derived from an EMBL/GenBank/DDBJ whole genome shotgun (WGS) entry which is preliminary data.</text>
</comment>
<keyword evidence="1" id="KW-0812">Transmembrane</keyword>
<dbReference type="Proteomes" id="UP001150217">
    <property type="component" value="Unassembled WGS sequence"/>
</dbReference>
<feature type="transmembrane region" description="Helical" evidence="1">
    <location>
        <begin position="109"/>
        <end position="127"/>
    </location>
</feature>
<organism evidence="2 3">
    <name type="scientific">Lentinula lateritia</name>
    <dbReference type="NCBI Taxonomy" id="40482"/>
    <lineage>
        <taxon>Eukaryota</taxon>
        <taxon>Fungi</taxon>
        <taxon>Dikarya</taxon>
        <taxon>Basidiomycota</taxon>
        <taxon>Agaricomycotina</taxon>
        <taxon>Agaricomycetes</taxon>
        <taxon>Agaricomycetidae</taxon>
        <taxon>Agaricales</taxon>
        <taxon>Marasmiineae</taxon>
        <taxon>Omphalotaceae</taxon>
        <taxon>Lentinula</taxon>
    </lineage>
</organism>
<proteinExistence type="predicted"/>
<protein>
    <submittedName>
        <fullName evidence="2">Uncharacterized protein</fullName>
    </submittedName>
</protein>
<dbReference type="EMBL" id="JANVFT010000063">
    <property type="protein sequence ID" value="KAJ4479429.1"/>
    <property type="molecule type" value="Genomic_DNA"/>
</dbReference>
<feature type="transmembrane region" description="Helical" evidence="1">
    <location>
        <begin position="81"/>
        <end position="103"/>
    </location>
</feature>
<keyword evidence="3" id="KW-1185">Reference proteome</keyword>
<evidence type="ECO:0000313" key="3">
    <source>
        <dbReference type="Proteomes" id="UP001150217"/>
    </source>
</evidence>